<dbReference type="Proteomes" id="UP000294508">
    <property type="component" value="Unassembled WGS sequence"/>
</dbReference>
<organism evidence="2 3">
    <name type="scientific">Kribbella steppae</name>
    <dbReference type="NCBI Taxonomy" id="2512223"/>
    <lineage>
        <taxon>Bacteria</taxon>
        <taxon>Bacillati</taxon>
        <taxon>Actinomycetota</taxon>
        <taxon>Actinomycetes</taxon>
        <taxon>Propionibacteriales</taxon>
        <taxon>Kribbellaceae</taxon>
        <taxon>Kribbella</taxon>
    </lineage>
</organism>
<evidence type="ECO:0000256" key="1">
    <source>
        <dbReference type="SAM" id="MobiDB-lite"/>
    </source>
</evidence>
<feature type="region of interest" description="Disordered" evidence="1">
    <location>
        <begin position="205"/>
        <end position="235"/>
    </location>
</feature>
<gene>
    <name evidence="2" type="ORF">EV652_116209</name>
</gene>
<dbReference type="RefSeq" id="WP_242002217.1">
    <property type="nucleotide sequence ID" value="NZ_SLWN01000016.1"/>
</dbReference>
<protein>
    <submittedName>
        <fullName evidence="2">Uncharacterized protein</fullName>
    </submittedName>
</protein>
<name>A0A4R2H133_9ACTN</name>
<dbReference type="AlphaFoldDB" id="A0A4R2H133"/>
<sequence length="235" mass="25385">MNNFDLAVPVLSRGKHRNPRKGACFMEFASYLAGEPWSDHPGCTHPLLAGVARDVNDCTTDAGRARLAPLIPSVIGLTPDDPHVVPRVTARCIQHALPIVSQERQYILAVALLVGEKHLAALDGRPLDDLEPASREALESVPSATKWARSFTSRTHRGTPDFAKRTAPRAVSCAVEGISQACVPDPDDRLFNLLTAAIEECTAWMPRPPKPAPTTPVREEVLRTPADGGGVLEAR</sequence>
<evidence type="ECO:0000313" key="3">
    <source>
        <dbReference type="Proteomes" id="UP000294508"/>
    </source>
</evidence>
<comment type="caution">
    <text evidence="2">The sequence shown here is derived from an EMBL/GenBank/DDBJ whole genome shotgun (WGS) entry which is preliminary data.</text>
</comment>
<dbReference type="EMBL" id="SLWN01000016">
    <property type="protein sequence ID" value="TCO18181.1"/>
    <property type="molecule type" value="Genomic_DNA"/>
</dbReference>
<keyword evidence="3" id="KW-1185">Reference proteome</keyword>
<reference evidence="2 3" key="1">
    <citation type="journal article" date="2015" name="Stand. Genomic Sci.">
        <title>Genomic Encyclopedia of Bacterial and Archaeal Type Strains, Phase III: the genomes of soil and plant-associated and newly described type strains.</title>
        <authorList>
            <person name="Whitman W.B."/>
            <person name="Woyke T."/>
            <person name="Klenk H.P."/>
            <person name="Zhou Y."/>
            <person name="Lilburn T.G."/>
            <person name="Beck B.J."/>
            <person name="De Vos P."/>
            <person name="Vandamme P."/>
            <person name="Eisen J.A."/>
            <person name="Garrity G."/>
            <person name="Hugenholtz P."/>
            <person name="Kyrpides N.C."/>
        </authorList>
    </citation>
    <scope>NUCLEOTIDE SEQUENCE [LARGE SCALE GENOMIC DNA]</scope>
    <source>
        <strain evidence="2 3">VKM Ac-2572</strain>
    </source>
</reference>
<accession>A0A4R2H133</accession>
<evidence type="ECO:0000313" key="2">
    <source>
        <dbReference type="EMBL" id="TCO18181.1"/>
    </source>
</evidence>
<proteinExistence type="predicted"/>